<dbReference type="STRING" id="1184609.KILIM_026_00510"/>
<keyword evidence="5" id="KW-1185">Reference proteome</keyword>
<evidence type="ECO:0000313" key="4">
    <source>
        <dbReference type="EMBL" id="GAB95780.1"/>
    </source>
</evidence>
<name>K6W9A4_9MICO</name>
<dbReference type="GO" id="GO:0051287">
    <property type="term" value="F:NAD binding"/>
    <property type="evidence" value="ECO:0007669"/>
    <property type="project" value="InterPro"/>
</dbReference>
<dbReference type="Pfam" id="PF02317">
    <property type="entry name" value="Octopine_DH"/>
    <property type="match status" value="1"/>
</dbReference>
<proteinExistence type="predicted"/>
<dbReference type="PANTHER" id="PTHR38015">
    <property type="entry name" value="BLR6086 PROTEIN"/>
    <property type="match status" value="1"/>
</dbReference>
<evidence type="ECO:0000259" key="3">
    <source>
        <dbReference type="Pfam" id="PF02317"/>
    </source>
</evidence>
<dbReference type="InterPro" id="IPR003421">
    <property type="entry name" value="Opine_DH"/>
</dbReference>
<feature type="domain" description="Opine dehydrogenase" evidence="3">
    <location>
        <begin position="185"/>
        <end position="329"/>
    </location>
</feature>
<reference evidence="4 5" key="1">
    <citation type="submission" date="2012-08" db="EMBL/GenBank/DDBJ databases">
        <title>Whole genome shotgun sequence of Kineosphaera limosa NBRC 100340.</title>
        <authorList>
            <person name="Yoshida I."/>
            <person name="Isaki S."/>
            <person name="Hosoyama A."/>
            <person name="Tsuchikane K."/>
            <person name="Katsumata H."/>
            <person name="Ando Y."/>
            <person name="Ohji S."/>
            <person name="Hamada M."/>
            <person name="Tamura T."/>
            <person name="Yamazoe A."/>
            <person name="Yamazaki S."/>
            <person name="Fujita N."/>
        </authorList>
    </citation>
    <scope>NUCLEOTIDE SEQUENCE [LARGE SCALE GENOMIC DNA]</scope>
    <source>
        <strain evidence="4 5">NBRC 100340</strain>
    </source>
</reference>
<evidence type="ECO:0000256" key="1">
    <source>
        <dbReference type="ARBA" id="ARBA00023002"/>
    </source>
</evidence>
<dbReference type="InterPro" id="IPR013328">
    <property type="entry name" value="6PGD_dom2"/>
</dbReference>
<feature type="domain" description="Glycerol-3-phosphate dehydrogenase NAD-dependent N-terminal" evidence="2">
    <location>
        <begin position="3"/>
        <end position="101"/>
    </location>
</feature>
<dbReference type="AlphaFoldDB" id="K6W9A4"/>
<dbReference type="SUPFAM" id="SSF48179">
    <property type="entry name" value="6-phosphogluconate dehydrogenase C-terminal domain-like"/>
    <property type="match status" value="1"/>
</dbReference>
<dbReference type="Pfam" id="PF01210">
    <property type="entry name" value="NAD_Gly3P_dh_N"/>
    <property type="match status" value="1"/>
</dbReference>
<dbReference type="SUPFAM" id="SSF51735">
    <property type="entry name" value="NAD(P)-binding Rossmann-fold domains"/>
    <property type="match status" value="1"/>
</dbReference>
<dbReference type="InterPro" id="IPR008927">
    <property type="entry name" value="6-PGluconate_DH-like_C_sf"/>
</dbReference>
<organism evidence="4 5">
    <name type="scientific">Kineosphaera limosa NBRC 100340</name>
    <dbReference type="NCBI Taxonomy" id="1184609"/>
    <lineage>
        <taxon>Bacteria</taxon>
        <taxon>Bacillati</taxon>
        <taxon>Actinomycetota</taxon>
        <taxon>Actinomycetes</taxon>
        <taxon>Micrococcales</taxon>
        <taxon>Dermatophilaceae</taxon>
        <taxon>Kineosphaera</taxon>
    </lineage>
</organism>
<accession>K6W9A4</accession>
<dbReference type="InterPro" id="IPR051729">
    <property type="entry name" value="Opine/Lysopine_DH"/>
</dbReference>
<dbReference type="GO" id="GO:0016616">
    <property type="term" value="F:oxidoreductase activity, acting on the CH-OH group of donors, NAD or NADP as acceptor"/>
    <property type="evidence" value="ECO:0007669"/>
    <property type="project" value="InterPro"/>
</dbReference>
<dbReference type="PANTHER" id="PTHR38015:SF1">
    <property type="entry name" value="OPINE DEHYDROGENASE DOMAIN-CONTAINING PROTEIN"/>
    <property type="match status" value="1"/>
</dbReference>
<dbReference type="InterPro" id="IPR011128">
    <property type="entry name" value="G3P_DH_NAD-dep_N"/>
</dbReference>
<evidence type="ECO:0000259" key="2">
    <source>
        <dbReference type="Pfam" id="PF01210"/>
    </source>
</evidence>
<gene>
    <name evidence="4" type="primary">odh</name>
    <name evidence="4" type="ORF">KILIM_026_00510</name>
</gene>
<evidence type="ECO:0000313" key="5">
    <source>
        <dbReference type="Proteomes" id="UP000008366"/>
    </source>
</evidence>
<comment type="caution">
    <text evidence="4">The sequence shown here is derived from an EMBL/GenBank/DDBJ whole genome shotgun (WGS) entry which is preliminary data.</text>
</comment>
<keyword evidence="1" id="KW-0560">Oxidoreductase</keyword>
<dbReference type="RefSeq" id="WP_006592312.1">
    <property type="nucleotide sequence ID" value="NZ_BAHD01000026.1"/>
</dbReference>
<dbReference type="GO" id="GO:0046168">
    <property type="term" value="P:glycerol-3-phosphate catabolic process"/>
    <property type="evidence" value="ECO:0007669"/>
    <property type="project" value="InterPro"/>
</dbReference>
<dbReference type="Gene3D" id="3.40.50.720">
    <property type="entry name" value="NAD(P)-binding Rossmann-like Domain"/>
    <property type="match status" value="1"/>
</dbReference>
<dbReference type="Proteomes" id="UP000008366">
    <property type="component" value="Unassembled WGS sequence"/>
</dbReference>
<sequence length="358" mass="38446">MRVAIMGSGNGGTAAAFEWAQAGHEVSMWDFEQFDANIAAIAAAGSIEGRVKFEGTAPVRYAGHDLDRALEGAELVLIVGPAYAHEAMGEALRGKLSEDAAYCVLPSSCNGAVVLKQALGLDLMDDTYVIGETHTLPYGCRLVAPGIVRVTTRVLDGLFVAALPSSRTPELLTKLQVVWPQAEAAKNVLQTTLQNGNPVLHPAIMLLNASRIENTGGDFLFYTEGVTLASARLMEAVEGERQELGRVLGIDIVRDPELGLRQGYVSEATYLKGYNDGIGFAKSQAPKTLDFRYLTEDVPYGLVFMSELARQCDVPTPAIDTVISMASIILDVDFRAAGKRLPKDLGFADLTLEQVRGL</sequence>
<protein>
    <submittedName>
        <fullName evidence="4">Opine dehydrogenase</fullName>
    </submittedName>
</protein>
<dbReference type="eggNOG" id="COG1893">
    <property type="taxonomic scope" value="Bacteria"/>
</dbReference>
<dbReference type="InterPro" id="IPR036291">
    <property type="entry name" value="NAD(P)-bd_dom_sf"/>
</dbReference>
<dbReference type="Gene3D" id="1.10.1040.10">
    <property type="entry name" value="N-(1-d-carboxylethyl)-l-norvaline Dehydrogenase, domain 2"/>
    <property type="match status" value="1"/>
</dbReference>
<dbReference type="EMBL" id="BAHD01000026">
    <property type="protein sequence ID" value="GAB95780.1"/>
    <property type="molecule type" value="Genomic_DNA"/>
</dbReference>